<dbReference type="EMBL" id="LAZR01031193">
    <property type="protein sequence ID" value="KKL54455.1"/>
    <property type="molecule type" value="Genomic_DNA"/>
</dbReference>
<protein>
    <submittedName>
        <fullName evidence="1">Uncharacterized protein</fullName>
    </submittedName>
</protein>
<gene>
    <name evidence="1" type="ORF">LCGC14_2265240</name>
</gene>
<dbReference type="AlphaFoldDB" id="A0A0F9FAX2"/>
<sequence length="81" mass="9468">MKPIEFKGQTKVLQRPYNMTEADCSPLPIFTNGKQCISLWKANFYERIKFLFTGKMWHSSHSGKTQPPVWLKVNYPFNKGT</sequence>
<accession>A0A0F9FAX2</accession>
<name>A0A0F9FAX2_9ZZZZ</name>
<comment type="caution">
    <text evidence="1">The sequence shown here is derived from an EMBL/GenBank/DDBJ whole genome shotgun (WGS) entry which is preliminary data.</text>
</comment>
<reference evidence="1" key="1">
    <citation type="journal article" date="2015" name="Nature">
        <title>Complex archaea that bridge the gap between prokaryotes and eukaryotes.</title>
        <authorList>
            <person name="Spang A."/>
            <person name="Saw J.H."/>
            <person name="Jorgensen S.L."/>
            <person name="Zaremba-Niedzwiedzka K."/>
            <person name="Martijn J."/>
            <person name="Lind A.E."/>
            <person name="van Eijk R."/>
            <person name="Schleper C."/>
            <person name="Guy L."/>
            <person name="Ettema T.J."/>
        </authorList>
    </citation>
    <scope>NUCLEOTIDE SEQUENCE</scope>
</reference>
<organism evidence="1">
    <name type="scientific">marine sediment metagenome</name>
    <dbReference type="NCBI Taxonomy" id="412755"/>
    <lineage>
        <taxon>unclassified sequences</taxon>
        <taxon>metagenomes</taxon>
        <taxon>ecological metagenomes</taxon>
    </lineage>
</organism>
<proteinExistence type="predicted"/>
<evidence type="ECO:0000313" key="1">
    <source>
        <dbReference type="EMBL" id="KKL54455.1"/>
    </source>
</evidence>